<keyword evidence="3" id="KW-0862">Zinc</keyword>
<proteinExistence type="predicted"/>
<accession>A0A4Q9N223</accession>
<dbReference type="InterPro" id="IPR018957">
    <property type="entry name" value="Znf_C3HC4_RING-type"/>
</dbReference>
<feature type="compositionally biased region" description="Acidic residues" evidence="5">
    <location>
        <begin position="110"/>
        <end position="148"/>
    </location>
</feature>
<sequence>MDIAEAHLTVQERIQLAISRLPSLTKEQIPTDDPCPICLNPFDAILDGKTREELGGDPAPDSDELAGVTKLVGCGHIFCKACLVEWIRGRHGSCPSCRRIFSSLKPPSDSDNESSDGDYVPGDDEEDDEDDGFFDSDGFMETDSVFDDMDIEDSISVGAEAEMDADVDVDLWEEEAANVRMEDENWGLSDGASDSLSEVEGLTMSRELPETDDAAVYSDRGESSGGIQAPRHRSTAPK</sequence>
<dbReference type="InterPro" id="IPR017907">
    <property type="entry name" value="Znf_RING_CS"/>
</dbReference>
<dbReference type="PROSITE" id="PS00518">
    <property type="entry name" value="ZF_RING_1"/>
    <property type="match status" value="1"/>
</dbReference>
<evidence type="ECO:0000313" key="7">
    <source>
        <dbReference type="EMBL" id="TBU32961.1"/>
    </source>
</evidence>
<keyword evidence="1" id="KW-0479">Metal-binding</keyword>
<evidence type="ECO:0000259" key="6">
    <source>
        <dbReference type="PROSITE" id="PS50089"/>
    </source>
</evidence>
<dbReference type="CDD" id="cd16449">
    <property type="entry name" value="RING-HC"/>
    <property type="match status" value="1"/>
</dbReference>
<evidence type="ECO:0000256" key="4">
    <source>
        <dbReference type="PROSITE-ProRule" id="PRU00175"/>
    </source>
</evidence>
<dbReference type="OrthoDB" id="8062037at2759"/>
<organism evidence="7">
    <name type="scientific">Dichomitus squalens</name>
    <dbReference type="NCBI Taxonomy" id="114155"/>
    <lineage>
        <taxon>Eukaryota</taxon>
        <taxon>Fungi</taxon>
        <taxon>Dikarya</taxon>
        <taxon>Basidiomycota</taxon>
        <taxon>Agaricomycotina</taxon>
        <taxon>Agaricomycetes</taxon>
        <taxon>Polyporales</taxon>
        <taxon>Polyporaceae</taxon>
        <taxon>Dichomitus</taxon>
    </lineage>
</organism>
<reference evidence="7" key="1">
    <citation type="submission" date="2019-01" db="EMBL/GenBank/DDBJ databases">
        <title>Draft genome sequences of three monokaryotic isolates of the white-rot basidiomycete fungus Dichomitus squalens.</title>
        <authorList>
            <consortium name="DOE Joint Genome Institute"/>
            <person name="Lopez S.C."/>
            <person name="Andreopoulos B."/>
            <person name="Pangilinan J."/>
            <person name="Lipzen A."/>
            <person name="Riley R."/>
            <person name="Ahrendt S."/>
            <person name="Ng V."/>
            <person name="Barry K."/>
            <person name="Daum C."/>
            <person name="Grigoriev I.V."/>
            <person name="Hilden K.S."/>
            <person name="Makela M.R."/>
            <person name="de Vries R.P."/>
        </authorList>
    </citation>
    <scope>NUCLEOTIDE SEQUENCE [LARGE SCALE GENOMIC DNA]</scope>
    <source>
        <strain evidence="7">OM18370.1</strain>
    </source>
</reference>
<dbReference type="InterPro" id="IPR001841">
    <property type="entry name" value="Znf_RING"/>
</dbReference>
<feature type="region of interest" description="Disordered" evidence="5">
    <location>
        <begin position="105"/>
        <end position="148"/>
    </location>
</feature>
<dbReference type="InterPro" id="IPR013083">
    <property type="entry name" value="Znf_RING/FYVE/PHD"/>
</dbReference>
<dbReference type="Gene3D" id="3.30.40.10">
    <property type="entry name" value="Zinc/RING finger domain, C3HC4 (zinc finger)"/>
    <property type="match status" value="1"/>
</dbReference>
<feature type="region of interest" description="Disordered" evidence="5">
    <location>
        <begin position="183"/>
        <end position="238"/>
    </location>
</feature>
<dbReference type="SUPFAM" id="SSF57850">
    <property type="entry name" value="RING/U-box"/>
    <property type="match status" value="1"/>
</dbReference>
<evidence type="ECO:0000256" key="3">
    <source>
        <dbReference type="ARBA" id="ARBA00022833"/>
    </source>
</evidence>
<feature type="domain" description="RING-type" evidence="6">
    <location>
        <begin position="35"/>
        <end position="98"/>
    </location>
</feature>
<evidence type="ECO:0000256" key="1">
    <source>
        <dbReference type="ARBA" id="ARBA00022723"/>
    </source>
</evidence>
<dbReference type="Proteomes" id="UP000292957">
    <property type="component" value="Unassembled WGS sequence"/>
</dbReference>
<name>A0A4Q9N223_9APHY</name>
<dbReference type="GO" id="GO:0008270">
    <property type="term" value="F:zinc ion binding"/>
    <property type="evidence" value="ECO:0007669"/>
    <property type="project" value="UniProtKB-KW"/>
</dbReference>
<dbReference type="SMART" id="SM00184">
    <property type="entry name" value="RING"/>
    <property type="match status" value="1"/>
</dbReference>
<gene>
    <name evidence="7" type="ORF">BD311DRAFT_750064</name>
</gene>
<dbReference type="AlphaFoldDB" id="A0A4Q9N223"/>
<dbReference type="EMBL" id="ML143393">
    <property type="protein sequence ID" value="TBU32961.1"/>
    <property type="molecule type" value="Genomic_DNA"/>
</dbReference>
<dbReference type="Pfam" id="PF00097">
    <property type="entry name" value="zf-C3HC4"/>
    <property type="match status" value="1"/>
</dbReference>
<evidence type="ECO:0000256" key="5">
    <source>
        <dbReference type="SAM" id="MobiDB-lite"/>
    </source>
</evidence>
<protein>
    <recommendedName>
        <fullName evidence="6">RING-type domain-containing protein</fullName>
    </recommendedName>
</protein>
<keyword evidence="2 4" id="KW-0863">Zinc-finger</keyword>
<evidence type="ECO:0000256" key="2">
    <source>
        <dbReference type="ARBA" id="ARBA00022771"/>
    </source>
</evidence>
<dbReference type="PROSITE" id="PS50089">
    <property type="entry name" value="ZF_RING_2"/>
    <property type="match status" value="1"/>
</dbReference>